<dbReference type="PANTHER" id="PTHR46018:SF2">
    <property type="entry name" value="ZINC PHOSPHODIESTERASE ELAC PROTEIN 1"/>
    <property type="match status" value="1"/>
</dbReference>
<gene>
    <name evidence="3" type="ORF">J5Y05_06680</name>
</gene>
<reference evidence="3" key="1">
    <citation type="submission" date="2021-04" db="EMBL/GenBank/DDBJ databases">
        <title>Genome seq and assembly of Streptomyces sp. RG38.</title>
        <authorList>
            <person name="Chhetri G."/>
        </authorList>
    </citation>
    <scope>NUCLEOTIDE SEQUENCE</scope>
    <source>
        <strain evidence="3">RG38</strain>
    </source>
</reference>
<evidence type="ECO:0000256" key="2">
    <source>
        <dbReference type="ARBA" id="ARBA00022801"/>
    </source>
</evidence>
<dbReference type="EMBL" id="JAGPNL010000001">
    <property type="protein sequence ID" value="MBQ0826188.1"/>
    <property type="molecule type" value="Genomic_DNA"/>
</dbReference>
<dbReference type="SUPFAM" id="SSF56281">
    <property type="entry name" value="Metallo-hydrolase/oxidoreductase"/>
    <property type="match status" value="1"/>
</dbReference>
<dbReference type="GO" id="GO:0042781">
    <property type="term" value="F:3'-tRNA processing endoribonuclease activity"/>
    <property type="evidence" value="ECO:0007669"/>
    <property type="project" value="TreeGrafter"/>
</dbReference>
<dbReference type="CDD" id="cd07719">
    <property type="entry name" value="arylsulfatase_AtsA-like_MBL-fold"/>
    <property type="match status" value="1"/>
</dbReference>
<evidence type="ECO:0000313" key="4">
    <source>
        <dbReference type="Proteomes" id="UP000677875"/>
    </source>
</evidence>
<dbReference type="Pfam" id="PF23023">
    <property type="entry name" value="Anti-Pycsar_Apyc1"/>
    <property type="match status" value="1"/>
</dbReference>
<sequence length="392" mass="41221">MTMCNLCDATPLAGTGEASLETGGGLGRRSVLTALGITPVAVGLSGVAAPAAAAAPGTGPAARKPGRNRWGKLDLVLLGTKAGPPVDPLRTGISTALVVDGATYVIDCGRAAATQYVRAGLTMSSLSGIFITHLHADHVADYYNFFLLGGSVPNQEKDNITRPVPVYGPGPAGGLPPKFGGGQAPTVSPENPTPGIRQLTEDCHAAYAYSSNVFLRDMGIQDVRDLADVHEIRVPEVGAGFENTAPPMKPFLVMEDDRVRVSAVLVPHGPVFPAFAFRFDTDHGSVTFSGDTTYSDNLVRLAKGSDVLVHEAISVEGLDAPAVFVDHLLQSHVEVQKVGPIARRAGVDMLVLSHISEVARNPIDARQWKKWAQKGYGGKVVVGEDLQRIKLA</sequence>
<organism evidence="3 4">
    <name type="scientific">Streptomyces tagetis</name>
    <dbReference type="NCBI Taxonomy" id="2820809"/>
    <lineage>
        <taxon>Bacteria</taxon>
        <taxon>Bacillati</taxon>
        <taxon>Actinomycetota</taxon>
        <taxon>Actinomycetes</taxon>
        <taxon>Kitasatosporales</taxon>
        <taxon>Streptomycetaceae</taxon>
        <taxon>Streptomyces</taxon>
    </lineage>
</organism>
<protein>
    <submittedName>
        <fullName evidence="3">MBL fold metallo-hydrolase</fullName>
    </submittedName>
</protein>
<dbReference type="PANTHER" id="PTHR46018">
    <property type="entry name" value="ZINC PHOSPHODIESTERASE ELAC PROTEIN 1"/>
    <property type="match status" value="1"/>
</dbReference>
<evidence type="ECO:0000256" key="1">
    <source>
        <dbReference type="ARBA" id="ARBA00022759"/>
    </source>
</evidence>
<name>A0A940X9Y7_9ACTN</name>
<keyword evidence="2" id="KW-0378">Hydrolase</keyword>
<dbReference type="AlphaFoldDB" id="A0A940X9Y7"/>
<keyword evidence="4" id="KW-1185">Reference proteome</keyword>
<accession>A0A940X9Y7</accession>
<dbReference type="Gene3D" id="3.60.15.10">
    <property type="entry name" value="Ribonuclease Z/Hydroxyacylglutathione hydrolase-like"/>
    <property type="match status" value="1"/>
</dbReference>
<comment type="caution">
    <text evidence="3">The sequence shown here is derived from an EMBL/GenBank/DDBJ whole genome shotgun (WGS) entry which is preliminary data.</text>
</comment>
<dbReference type="Proteomes" id="UP000677875">
    <property type="component" value="Unassembled WGS sequence"/>
</dbReference>
<dbReference type="PROSITE" id="PS51318">
    <property type="entry name" value="TAT"/>
    <property type="match status" value="1"/>
</dbReference>
<dbReference type="RefSeq" id="WP_210869024.1">
    <property type="nucleotide sequence ID" value="NZ_JAGPNL010000001.1"/>
</dbReference>
<proteinExistence type="predicted"/>
<keyword evidence="1" id="KW-0540">Nuclease</keyword>
<keyword evidence="1" id="KW-0255">Endonuclease</keyword>
<dbReference type="InterPro" id="IPR044094">
    <property type="entry name" value="AtsA-like_MBL-fold"/>
</dbReference>
<evidence type="ECO:0000313" key="3">
    <source>
        <dbReference type="EMBL" id="MBQ0826188.1"/>
    </source>
</evidence>
<dbReference type="InterPro" id="IPR006311">
    <property type="entry name" value="TAT_signal"/>
</dbReference>
<dbReference type="InterPro" id="IPR036866">
    <property type="entry name" value="RibonucZ/Hydroxyglut_hydro"/>
</dbReference>